<dbReference type="InterPro" id="IPR018964">
    <property type="entry name" value="Phage_phiJL001_Gp84_C"/>
</dbReference>
<evidence type="ECO:0000313" key="3">
    <source>
        <dbReference type="Proteomes" id="UP001381174"/>
    </source>
</evidence>
<accession>A0ABU8JB02</accession>
<evidence type="ECO:0000259" key="1">
    <source>
        <dbReference type="Pfam" id="PF09356"/>
    </source>
</evidence>
<gene>
    <name evidence="2" type="ORF">WAT24_06635</name>
</gene>
<evidence type="ECO:0000313" key="2">
    <source>
        <dbReference type="EMBL" id="MEI7036429.1"/>
    </source>
</evidence>
<protein>
    <submittedName>
        <fullName evidence="2">Phage BR0599 family protein</fullName>
    </submittedName>
</protein>
<dbReference type="EMBL" id="JBBBNY010000003">
    <property type="protein sequence ID" value="MEI7036429.1"/>
    <property type="molecule type" value="Genomic_DNA"/>
</dbReference>
<feature type="domain" description="Bacteriophage phiJL001 Gp84 C-terminal" evidence="1">
    <location>
        <begin position="191"/>
        <end position="264"/>
    </location>
</feature>
<comment type="caution">
    <text evidence="2">The sequence shown here is derived from an EMBL/GenBank/DDBJ whole genome shotgun (WGS) entry which is preliminary data.</text>
</comment>
<organism evidence="2 3">
    <name type="scientific">Fulvimonas yonginensis</name>
    <dbReference type="NCBI Taxonomy" id="1495200"/>
    <lineage>
        <taxon>Bacteria</taxon>
        <taxon>Pseudomonadati</taxon>
        <taxon>Pseudomonadota</taxon>
        <taxon>Gammaproteobacteria</taxon>
        <taxon>Lysobacterales</taxon>
        <taxon>Rhodanobacteraceae</taxon>
        <taxon>Fulvimonas</taxon>
    </lineage>
</organism>
<dbReference type="Pfam" id="PF09356">
    <property type="entry name" value="Phage_BR0599"/>
    <property type="match status" value="1"/>
</dbReference>
<proteinExistence type="predicted"/>
<name>A0ABU8JB02_9GAMM</name>
<keyword evidence="3" id="KW-1185">Reference proteome</keyword>
<sequence>MTSEARDAALLGGQPLKLFRFTRANLSWFYTNADRAITYNGDTYLPTAISHDKIKDGGDSQQRTIKISLPKDLEVAANWRPYPPADPIMVTIWTQHVGEVDYLVDWIGRLTSPQFDDTKLILSSEPSQTRNKRGGRSRIWQRPCDLVLFSQGNGLCNVDRAAHALPATLTAVDGLSLTAAEFANVPNGRLAGGWIEWPRSDGLIERRSINSHSGTTIVVTYGAADLAPNLAVTAYPGCSGSWADCAYFNNTPNFGGELWIPGRDYYDGNPI</sequence>
<dbReference type="RefSeq" id="WP_336807045.1">
    <property type="nucleotide sequence ID" value="NZ_JBBBNY010000003.1"/>
</dbReference>
<reference evidence="2 3" key="1">
    <citation type="journal article" date="2014" name="Int. J. Syst. Evol. Microbiol.">
        <title>Fulvimonas yonginensis sp. nov., isolated from greenhouse soil, and emended description of the genus Fulvimonas.</title>
        <authorList>
            <person name="Ahn J.H."/>
            <person name="Kim S.J."/>
            <person name="Weon H.Y."/>
            <person name="Hong S.B."/>
            <person name="Seok S.J."/>
            <person name="Kwon S.W."/>
        </authorList>
    </citation>
    <scope>NUCLEOTIDE SEQUENCE [LARGE SCALE GENOMIC DNA]</scope>
    <source>
        <strain evidence="2 3">KACC 16952</strain>
    </source>
</reference>
<dbReference type="Proteomes" id="UP001381174">
    <property type="component" value="Unassembled WGS sequence"/>
</dbReference>